<feature type="compositionally biased region" description="Acidic residues" evidence="2">
    <location>
        <begin position="112"/>
        <end position="121"/>
    </location>
</feature>
<reference evidence="3" key="1">
    <citation type="journal article" date="2020" name="Nature">
        <title>Giant virus diversity and host interactions through global metagenomics.</title>
        <authorList>
            <person name="Schulz F."/>
            <person name="Roux S."/>
            <person name="Paez-Espino D."/>
            <person name="Jungbluth S."/>
            <person name="Walsh D.A."/>
            <person name="Denef V.J."/>
            <person name="McMahon K.D."/>
            <person name="Konstantinidis K.T."/>
            <person name="Eloe-Fadrosh E.A."/>
            <person name="Kyrpides N.C."/>
            <person name="Woyke T."/>
        </authorList>
    </citation>
    <scope>NUCLEOTIDE SEQUENCE</scope>
    <source>
        <strain evidence="3">GVMAG-M-3300023179-103</strain>
    </source>
</reference>
<feature type="region of interest" description="Disordered" evidence="2">
    <location>
        <begin position="1"/>
        <end position="40"/>
    </location>
</feature>
<feature type="compositionally biased region" description="Polar residues" evidence="2">
    <location>
        <begin position="84"/>
        <end position="103"/>
    </location>
</feature>
<feature type="compositionally biased region" description="Basic and acidic residues" evidence="2">
    <location>
        <begin position="74"/>
        <end position="83"/>
    </location>
</feature>
<feature type="region of interest" description="Disordered" evidence="2">
    <location>
        <begin position="420"/>
        <end position="454"/>
    </location>
</feature>
<evidence type="ECO:0000256" key="2">
    <source>
        <dbReference type="SAM" id="MobiDB-lite"/>
    </source>
</evidence>
<accession>A0A6C0DZC8</accession>
<feature type="region of interest" description="Disordered" evidence="2">
    <location>
        <begin position="217"/>
        <end position="239"/>
    </location>
</feature>
<organism evidence="3">
    <name type="scientific">viral metagenome</name>
    <dbReference type="NCBI Taxonomy" id="1070528"/>
    <lineage>
        <taxon>unclassified sequences</taxon>
        <taxon>metagenomes</taxon>
        <taxon>organismal metagenomes</taxon>
    </lineage>
</organism>
<evidence type="ECO:0000313" key="3">
    <source>
        <dbReference type="EMBL" id="QHT22134.1"/>
    </source>
</evidence>
<feature type="region of interest" description="Disordered" evidence="2">
    <location>
        <begin position="160"/>
        <end position="181"/>
    </location>
</feature>
<sequence>MDAFISGGTREERKNRKKERKEKRRRRRIITSSDSDSSDDANIQVYWGLLQRQQALAKLGEYLAKIQQYNGSVAKKDKKDEKVTGNTSLSKIKNSTVENQVQRNLEKSSTEYSEDSVSDSEEYLEDFETIVDYAGMLEGPYELHTDESGNKQYELLETKQYPYRDRENQAQKEEEKVARETNEIKRVAEEQAEAQRVAEEQAEAQRVAEEQAEAQRVAKKKAEIEERERAERERAERERVEKERAERERVEKEIAERERVAKQQAAQAKAKAKAKAPAQASAQIVIQREHDTLKPGFNAYEANMSQKLLEIKTRIDTVKDAIKHIEDDLDSRVHNGDLRWIRGVITRCELNHHKLTTLFGELNDIKSNMGSQEQNKVFNESVNISINEVSELITKTENQIELAKQVIQAIHAEQEAKQLAEQAEEAKKNAKRAERERAERERAERERAEREREAEANLEYTNNHIIELKDILVDSMKIIKQNSVDVANATNNIDQLEELIQLLRQNKFKINKLITNFNDASSFANSVIRGNDPSTHQLVNPNYEKLKKTPIYKILIKNIQETNELVTNIRKLAEHNLELANTKLNIAQRQAELAQIQEQHELAKNIEITKARIKEIDQSIAANEEVIRKADGQNKQLRKFLKNTYP</sequence>
<protein>
    <submittedName>
        <fullName evidence="3">Uncharacterized protein</fullName>
    </submittedName>
</protein>
<dbReference type="AlphaFoldDB" id="A0A6C0DZC8"/>
<evidence type="ECO:0000256" key="1">
    <source>
        <dbReference type="SAM" id="Coils"/>
    </source>
</evidence>
<feature type="region of interest" description="Disordered" evidence="2">
    <location>
        <begin position="73"/>
        <end position="121"/>
    </location>
</feature>
<name>A0A6C0DZC8_9ZZZZ</name>
<proteinExistence type="predicted"/>
<feature type="compositionally biased region" description="Basic residues" evidence="2">
    <location>
        <begin position="15"/>
        <end position="29"/>
    </location>
</feature>
<feature type="compositionally biased region" description="Basic and acidic residues" evidence="2">
    <location>
        <begin position="220"/>
        <end position="239"/>
    </location>
</feature>
<keyword evidence="1" id="KW-0175">Coiled coil</keyword>
<dbReference type="EMBL" id="MN739704">
    <property type="protein sequence ID" value="QHT22134.1"/>
    <property type="molecule type" value="Genomic_DNA"/>
</dbReference>
<feature type="coiled-coil region" evidence="1">
    <location>
        <begin position="570"/>
        <end position="606"/>
    </location>
</feature>